<evidence type="ECO:0000313" key="3">
    <source>
        <dbReference type="Proteomes" id="UP001187192"/>
    </source>
</evidence>
<feature type="compositionally biased region" description="Acidic residues" evidence="1">
    <location>
        <begin position="10"/>
        <end position="23"/>
    </location>
</feature>
<dbReference type="Proteomes" id="UP001187192">
    <property type="component" value="Unassembled WGS sequence"/>
</dbReference>
<gene>
    <name evidence="2" type="ORF">TIFTF001_046216</name>
</gene>
<organism evidence="2 3">
    <name type="scientific">Ficus carica</name>
    <name type="common">Common fig</name>
    <dbReference type="NCBI Taxonomy" id="3494"/>
    <lineage>
        <taxon>Eukaryota</taxon>
        <taxon>Viridiplantae</taxon>
        <taxon>Streptophyta</taxon>
        <taxon>Embryophyta</taxon>
        <taxon>Tracheophyta</taxon>
        <taxon>Spermatophyta</taxon>
        <taxon>Magnoliopsida</taxon>
        <taxon>eudicotyledons</taxon>
        <taxon>Gunneridae</taxon>
        <taxon>Pentapetalae</taxon>
        <taxon>rosids</taxon>
        <taxon>fabids</taxon>
        <taxon>Rosales</taxon>
        <taxon>Moraceae</taxon>
        <taxon>Ficeae</taxon>
        <taxon>Ficus</taxon>
    </lineage>
</organism>
<feature type="region of interest" description="Disordered" evidence="1">
    <location>
        <begin position="1"/>
        <end position="23"/>
    </location>
</feature>
<keyword evidence="3" id="KW-1185">Reference proteome</keyword>
<protein>
    <submittedName>
        <fullName evidence="2">Uncharacterized protein</fullName>
    </submittedName>
</protein>
<reference evidence="2" key="1">
    <citation type="submission" date="2023-07" db="EMBL/GenBank/DDBJ databases">
        <title>draft genome sequence of fig (Ficus carica).</title>
        <authorList>
            <person name="Takahashi T."/>
            <person name="Nishimura K."/>
        </authorList>
    </citation>
    <scope>NUCLEOTIDE SEQUENCE</scope>
</reference>
<sequence>MNEFSSASEHEEDDQSSENELSNDDGFLAMAVVTVAASRHNRRRDSQPMHNSRLTGSMRMEEIINEHEEIIQDLINCTSHLFIRYEIYKMLASYEGSCHDARMLEEAIAFHGFPIPPPSGHVDVNADVELPDGADDAGLSIGSQQDALTSGAMNQRREVLADEMWDIYQQFPWYKST</sequence>
<accession>A0AA88D657</accession>
<dbReference type="EMBL" id="BTGU01004513">
    <property type="protein sequence ID" value="GMN28269.1"/>
    <property type="molecule type" value="Genomic_DNA"/>
</dbReference>
<comment type="caution">
    <text evidence="2">The sequence shown here is derived from an EMBL/GenBank/DDBJ whole genome shotgun (WGS) entry which is preliminary data.</text>
</comment>
<evidence type="ECO:0000256" key="1">
    <source>
        <dbReference type="SAM" id="MobiDB-lite"/>
    </source>
</evidence>
<dbReference type="AlphaFoldDB" id="A0AA88D657"/>
<evidence type="ECO:0000313" key="2">
    <source>
        <dbReference type="EMBL" id="GMN28269.1"/>
    </source>
</evidence>
<name>A0AA88D657_FICCA</name>
<proteinExistence type="predicted"/>